<evidence type="ECO:0000256" key="2">
    <source>
        <dbReference type="SAM" id="SignalP"/>
    </source>
</evidence>
<reference evidence="3 4" key="1">
    <citation type="submission" date="2015-12" db="EMBL/GenBank/DDBJ databases">
        <title>Draft genome sequence of Moniliophthora roreri, the causal agent of frosty pod rot of cacao.</title>
        <authorList>
            <person name="Aime M.C."/>
            <person name="Diaz-Valderrama J.R."/>
            <person name="Kijpornyongpan T."/>
            <person name="Phillips-Mora W."/>
        </authorList>
    </citation>
    <scope>NUCLEOTIDE SEQUENCE [LARGE SCALE GENOMIC DNA]</scope>
    <source>
        <strain evidence="3 4">MCA 2952</strain>
    </source>
</reference>
<keyword evidence="2" id="KW-0732">Signal</keyword>
<feature type="region of interest" description="Disordered" evidence="1">
    <location>
        <begin position="455"/>
        <end position="493"/>
    </location>
</feature>
<feature type="chain" id="PRO_5006902217" evidence="2">
    <location>
        <begin position="20"/>
        <end position="493"/>
    </location>
</feature>
<dbReference type="Proteomes" id="UP000054988">
    <property type="component" value="Unassembled WGS sequence"/>
</dbReference>
<feature type="signal peptide" evidence="2">
    <location>
        <begin position="1"/>
        <end position="19"/>
    </location>
</feature>
<evidence type="ECO:0000313" key="3">
    <source>
        <dbReference type="EMBL" id="KTB41098.1"/>
    </source>
</evidence>
<dbReference type="InterPro" id="IPR018803">
    <property type="entry name" value="Ish1/Msc1-like"/>
</dbReference>
<gene>
    <name evidence="3" type="ORF">WG66_6357</name>
</gene>
<sequence>MRPTILLSALVLITPGVSASWFGSDEPSYTSWNTEQLKQWLADHHITSPKSSPIDQFTHSQLAELVKANWDTATAWTYDQYQNTQEVFANLRDNTFETWDESRLREFLLEQGIVAPKGPREELVLLAKSRYRAYTDAASSFTSSASRAASTAVYGDEMYQATQSLSSIAAQATKEVQRAMDDSKDYVYSTWDDNQLRSYLEEKGVLKAKTKKKREELLVMMYDAYAKVADPVWHAWSNSYIHEWLVRHNILDSRSTAEKKRDEYLDLMETYYYNVNDHVWDTWTDSQLRQWLIDHDVIKSDAQIKREKMLKLVEDNYANAKDTFWDAWTDSQIRAWLIEHGYLKSDVQAKRDELVKLMNDKYTAASDRTAAYLTWPDARLRAWLREKGFPEQKLPRTRAGLLQEVRIRWVQSQNRAEALFASIRDIVESSVEAAEEKVASIWTLLSGNAEKGYHDAKGTAEEKYHKGKGKAEREYEEKKGKTYEKAEKVKGEL</sequence>
<protein>
    <submittedName>
        <fullName evidence="3">Uncharacterized protein</fullName>
    </submittedName>
</protein>
<comment type="caution">
    <text evidence="3">The sequence shown here is derived from an EMBL/GenBank/DDBJ whole genome shotgun (WGS) entry which is preliminary data.</text>
</comment>
<dbReference type="AlphaFoldDB" id="A0A0W0FXV3"/>
<name>A0A0W0FXV3_MONRR</name>
<dbReference type="Pfam" id="PF10281">
    <property type="entry name" value="Ish1"/>
    <property type="match status" value="5"/>
</dbReference>
<evidence type="ECO:0000313" key="4">
    <source>
        <dbReference type="Proteomes" id="UP000054988"/>
    </source>
</evidence>
<organism evidence="3 4">
    <name type="scientific">Moniliophthora roreri</name>
    <name type="common">Frosty pod rot fungus</name>
    <name type="synonym">Monilia roreri</name>
    <dbReference type="NCBI Taxonomy" id="221103"/>
    <lineage>
        <taxon>Eukaryota</taxon>
        <taxon>Fungi</taxon>
        <taxon>Dikarya</taxon>
        <taxon>Basidiomycota</taxon>
        <taxon>Agaricomycotina</taxon>
        <taxon>Agaricomycetes</taxon>
        <taxon>Agaricomycetidae</taxon>
        <taxon>Agaricales</taxon>
        <taxon>Marasmiineae</taxon>
        <taxon>Marasmiaceae</taxon>
        <taxon>Moniliophthora</taxon>
    </lineage>
</organism>
<dbReference type="EMBL" id="LATX01001515">
    <property type="protein sequence ID" value="KTB41098.1"/>
    <property type="molecule type" value="Genomic_DNA"/>
</dbReference>
<dbReference type="eggNOG" id="ENOG502RNIV">
    <property type="taxonomic scope" value="Eukaryota"/>
</dbReference>
<evidence type="ECO:0000256" key="1">
    <source>
        <dbReference type="SAM" id="MobiDB-lite"/>
    </source>
</evidence>
<accession>A0A0W0FXV3</accession>
<proteinExistence type="predicted"/>